<dbReference type="AlphaFoldDB" id="A0A225NAR3"/>
<organism evidence="2 3">
    <name type="scientific">Marinibacterium profundimaris</name>
    <dbReference type="NCBI Taxonomy" id="1679460"/>
    <lineage>
        <taxon>Bacteria</taxon>
        <taxon>Pseudomonadati</taxon>
        <taxon>Pseudomonadota</taxon>
        <taxon>Alphaproteobacteria</taxon>
        <taxon>Rhodobacterales</taxon>
        <taxon>Paracoccaceae</taxon>
        <taxon>Marinibacterium</taxon>
    </lineage>
</organism>
<name>A0A225NAR3_9RHOB</name>
<gene>
    <name evidence="2" type="ORF">ATO3_27980</name>
</gene>
<dbReference type="EMBL" id="AQQR01000047">
    <property type="protein sequence ID" value="OWU66447.1"/>
    <property type="molecule type" value="Genomic_DNA"/>
</dbReference>
<evidence type="ECO:0000313" key="3">
    <source>
        <dbReference type="Proteomes" id="UP000215377"/>
    </source>
</evidence>
<accession>A0A225NAR3</accession>
<feature type="chain" id="PRO_5012420499" description="Cache domain-containing protein" evidence="1">
    <location>
        <begin position="20"/>
        <end position="189"/>
    </location>
</feature>
<evidence type="ECO:0000313" key="2">
    <source>
        <dbReference type="EMBL" id="OWU66447.1"/>
    </source>
</evidence>
<keyword evidence="3" id="KW-1185">Reference proteome</keyword>
<dbReference type="RefSeq" id="WP_088653045.1">
    <property type="nucleotide sequence ID" value="NZ_AQQR01000047.1"/>
</dbReference>
<keyword evidence="1" id="KW-0732">Signal</keyword>
<evidence type="ECO:0000256" key="1">
    <source>
        <dbReference type="SAM" id="SignalP"/>
    </source>
</evidence>
<dbReference type="Proteomes" id="UP000215377">
    <property type="component" value="Unassembled WGS sequence"/>
</dbReference>
<feature type="signal peptide" evidence="1">
    <location>
        <begin position="1"/>
        <end position="19"/>
    </location>
</feature>
<reference evidence="2 3" key="1">
    <citation type="submission" date="2013-04" db="EMBL/GenBank/DDBJ databases">
        <title>Oceanicola sp. 22II1-22F33 Genome Sequencing.</title>
        <authorList>
            <person name="Lai Q."/>
            <person name="Li G."/>
            <person name="Shao Z."/>
        </authorList>
    </citation>
    <scope>NUCLEOTIDE SEQUENCE [LARGE SCALE GENOMIC DNA]</scope>
    <source>
        <strain evidence="2 3">22II1-22F33</strain>
    </source>
</reference>
<protein>
    <recommendedName>
        <fullName evidence="4">Cache domain-containing protein</fullName>
    </recommendedName>
</protein>
<comment type="caution">
    <text evidence="2">The sequence shown here is derived from an EMBL/GenBank/DDBJ whole genome shotgun (WGS) entry which is preliminary data.</text>
</comment>
<sequence length="189" mass="20386">MRILPIAALMASLAMPAAADDFTPVLQDYLEAEIRPWATNPILISAIRAQNERHAGMSLAQVEEMDRTWRAEIGAADTPTITPVLENSASDYLRERVEAAGGMITEVFIMDSHGLNVAASSATSDMWQGDEAKFNETYPKGADAVHISDIEFDESSQIFQGQISIPMVDPDTGEVVGAMTVGVNAEALM</sequence>
<proteinExistence type="predicted"/>
<evidence type="ECO:0008006" key="4">
    <source>
        <dbReference type="Google" id="ProtNLM"/>
    </source>
</evidence>
<dbReference type="OrthoDB" id="195732at2"/>